<accession>A0ABP5QUK1</accession>
<dbReference type="PANTHER" id="PTHR43318:SF1">
    <property type="entry name" value="POLYSACCHARIDE BIOSYNTHESIS PROTEIN EPSC-RELATED"/>
    <property type="match status" value="1"/>
</dbReference>
<dbReference type="InterPro" id="IPR003869">
    <property type="entry name" value="Polysac_CapD-like"/>
</dbReference>
<dbReference type="PANTHER" id="PTHR43318">
    <property type="entry name" value="UDP-N-ACETYLGLUCOSAMINE 4,6-DEHYDRATASE"/>
    <property type="match status" value="1"/>
</dbReference>
<comment type="similarity">
    <text evidence="1">Belongs to the polysaccharide synthase family.</text>
</comment>
<proteinExistence type="inferred from homology"/>
<evidence type="ECO:0000256" key="1">
    <source>
        <dbReference type="ARBA" id="ARBA00007430"/>
    </source>
</evidence>
<feature type="domain" description="Polysaccharide biosynthesis protein CapD-like" evidence="2">
    <location>
        <begin position="42"/>
        <end position="322"/>
    </location>
</feature>
<dbReference type="InterPro" id="IPR036291">
    <property type="entry name" value="NAD(P)-bd_dom_sf"/>
</dbReference>
<name>A0ABP5QUK1_9MICO</name>
<evidence type="ECO:0000259" key="2">
    <source>
        <dbReference type="Pfam" id="PF02719"/>
    </source>
</evidence>
<reference evidence="4" key="1">
    <citation type="journal article" date="2019" name="Int. J. Syst. Evol. Microbiol.">
        <title>The Global Catalogue of Microorganisms (GCM) 10K type strain sequencing project: providing services to taxonomists for standard genome sequencing and annotation.</title>
        <authorList>
            <consortium name="The Broad Institute Genomics Platform"/>
            <consortium name="The Broad Institute Genome Sequencing Center for Infectious Disease"/>
            <person name="Wu L."/>
            <person name="Ma J."/>
        </authorList>
    </citation>
    <scope>NUCLEOTIDE SEQUENCE [LARGE SCALE GENOMIC DNA]</scope>
    <source>
        <strain evidence="4">JCM 16117</strain>
    </source>
</reference>
<dbReference type="Pfam" id="PF02719">
    <property type="entry name" value="Polysacc_synt_2"/>
    <property type="match status" value="1"/>
</dbReference>
<keyword evidence="4" id="KW-1185">Reference proteome</keyword>
<comment type="caution">
    <text evidence="3">The sequence shown here is derived from an EMBL/GenBank/DDBJ whole genome shotgun (WGS) entry which is preliminary data.</text>
</comment>
<dbReference type="EMBL" id="BAAAQY010000009">
    <property type="protein sequence ID" value="GAA2242333.1"/>
    <property type="molecule type" value="Genomic_DNA"/>
</dbReference>
<dbReference type="InterPro" id="IPR051203">
    <property type="entry name" value="Polysaccharide_Synthase-Rel"/>
</dbReference>
<dbReference type="Proteomes" id="UP001500929">
    <property type="component" value="Unassembled WGS sequence"/>
</dbReference>
<evidence type="ECO:0000313" key="4">
    <source>
        <dbReference type="Proteomes" id="UP001500929"/>
    </source>
</evidence>
<protein>
    <recommendedName>
        <fullName evidence="2">Polysaccharide biosynthesis protein CapD-like domain-containing protein</fullName>
    </recommendedName>
</protein>
<gene>
    <name evidence="3" type="ORF">GCM10009851_29570</name>
</gene>
<sequence length="328" mass="34181">MTFTDSELLILGTDLGHPLVEEVFAHLGSVDALAARLSATPVVVTGGGGSIGGAVVLALLGDPARTAPVTVIDTAERSLASLSNWARAQGLASVLTTIVADVSDREQMELVFGRITPSVVVHAAAVKHVSTCEQNPLLAERVNVGATRILLELAVAAGCERFVLVSTDKATSRVNVLGSTKYDAEVEVARVAAGTGLSACSVRLPNVWGSSGSVIELWRQAISMGLPVALYGPETTRYYQSVHDTVRVLLTAATVSADELGGSGDTLVVAEAVELSLREVFERVTGGEAAHTVSEPRPGEVAHELLLSPAEQYSDTVWPGILRLGRAG</sequence>
<dbReference type="RefSeq" id="WP_259480434.1">
    <property type="nucleotide sequence ID" value="NZ_BAAAQY010000009.1"/>
</dbReference>
<evidence type="ECO:0000313" key="3">
    <source>
        <dbReference type="EMBL" id="GAA2242333.1"/>
    </source>
</evidence>
<organism evidence="3 4">
    <name type="scientific">Herbiconiux moechotypicola</name>
    <dbReference type="NCBI Taxonomy" id="637393"/>
    <lineage>
        <taxon>Bacteria</taxon>
        <taxon>Bacillati</taxon>
        <taxon>Actinomycetota</taxon>
        <taxon>Actinomycetes</taxon>
        <taxon>Micrococcales</taxon>
        <taxon>Microbacteriaceae</taxon>
        <taxon>Herbiconiux</taxon>
    </lineage>
</organism>
<dbReference type="SUPFAM" id="SSF51735">
    <property type="entry name" value="NAD(P)-binding Rossmann-fold domains"/>
    <property type="match status" value="1"/>
</dbReference>
<dbReference type="Gene3D" id="3.40.50.720">
    <property type="entry name" value="NAD(P)-binding Rossmann-like Domain"/>
    <property type="match status" value="1"/>
</dbReference>